<dbReference type="GO" id="GO:0019239">
    <property type="term" value="F:deaminase activity"/>
    <property type="evidence" value="ECO:0007669"/>
    <property type="project" value="TreeGrafter"/>
</dbReference>
<dbReference type="Proteomes" id="UP000262583">
    <property type="component" value="Chromosome"/>
</dbReference>
<dbReference type="PANTHER" id="PTHR11803:SF58">
    <property type="entry name" value="PROTEIN HMF1-RELATED"/>
    <property type="match status" value="1"/>
</dbReference>
<dbReference type="KEGG" id="schv:BRCON_0844"/>
<organism evidence="2 3">
    <name type="scientific">Sumerlaea chitinivorans</name>
    <dbReference type="NCBI Taxonomy" id="2250252"/>
    <lineage>
        <taxon>Bacteria</taxon>
        <taxon>Candidatus Sumerlaeota</taxon>
        <taxon>Candidatus Sumerlaeia</taxon>
        <taxon>Candidatus Sumerlaeales</taxon>
        <taxon>Candidatus Sumerlaeaceae</taxon>
        <taxon>Candidatus Sumerlaea</taxon>
    </lineage>
</organism>
<comment type="similarity">
    <text evidence="1">Belongs to the RutC family.</text>
</comment>
<dbReference type="Pfam" id="PF01042">
    <property type="entry name" value="Ribonuc_L-PSP"/>
    <property type="match status" value="1"/>
</dbReference>
<dbReference type="InterPro" id="IPR006175">
    <property type="entry name" value="YjgF/YER057c/UK114"/>
</dbReference>
<sequence length="140" mass="15227">MISHNKVPIVSPLAPAAIGPYSQAIKCGEFIFCSGQIPLDPKTGQVVGSDVATQTERVLENLRGILEAAGSGLFQIVKTTVYLKNMEDFPAMNEVYAKYFPVDPPARATVEVSRLPKDVLVEIECIAHMPKIESPQAKPF</sequence>
<dbReference type="PANTHER" id="PTHR11803">
    <property type="entry name" value="2-IMINOBUTANOATE/2-IMINOPROPANOATE DEAMINASE RIDA"/>
    <property type="match status" value="1"/>
</dbReference>
<protein>
    <submittedName>
        <fullName evidence="2">Bona fide RidA/YjgF/TdcF/RutC subgroup</fullName>
    </submittedName>
</protein>
<dbReference type="EMBL" id="CP030759">
    <property type="protein sequence ID" value="AXA35621.1"/>
    <property type="molecule type" value="Genomic_DNA"/>
</dbReference>
<dbReference type="InterPro" id="IPR006056">
    <property type="entry name" value="RidA"/>
</dbReference>
<reference evidence="2 3" key="1">
    <citation type="submission" date="2018-05" db="EMBL/GenBank/DDBJ databases">
        <title>A metagenomic window into the 2 km-deep terrestrial subsurface aquifer revealed taxonomically and functionally diverse microbial community comprising novel uncultured bacterial lineages.</title>
        <authorList>
            <person name="Kadnikov V.V."/>
            <person name="Mardanov A.V."/>
            <person name="Beletsky A.V."/>
            <person name="Banks D."/>
            <person name="Pimenov N.V."/>
            <person name="Frank Y.A."/>
            <person name="Karnachuk O.V."/>
            <person name="Ravin N.V."/>
        </authorList>
    </citation>
    <scope>NUCLEOTIDE SEQUENCE [LARGE SCALE GENOMIC DNA]</scope>
    <source>
        <strain evidence="2">BY</strain>
    </source>
</reference>
<dbReference type="PROSITE" id="PS01094">
    <property type="entry name" value="UPF0076"/>
    <property type="match status" value="1"/>
</dbReference>
<dbReference type="InterPro" id="IPR035959">
    <property type="entry name" value="RutC-like_sf"/>
</dbReference>
<dbReference type="FunFam" id="3.30.1330.40:FF:000001">
    <property type="entry name" value="L-PSP family endoribonuclease"/>
    <property type="match status" value="1"/>
</dbReference>
<gene>
    <name evidence="2" type="ORF">BRCON_0844</name>
</gene>
<dbReference type="AlphaFoldDB" id="A0A2Z4Y347"/>
<dbReference type="NCBIfam" id="TIGR00004">
    <property type="entry name" value="Rid family detoxifying hydrolase"/>
    <property type="match status" value="1"/>
</dbReference>
<dbReference type="Gene3D" id="3.30.1330.40">
    <property type="entry name" value="RutC-like"/>
    <property type="match status" value="1"/>
</dbReference>
<evidence type="ECO:0000313" key="2">
    <source>
        <dbReference type="EMBL" id="AXA35621.1"/>
    </source>
</evidence>
<dbReference type="GO" id="GO:0005829">
    <property type="term" value="C:cytosol"/>
    <property type="evidence" value="ECO:0007669"/>
    <property type="project" value="TreeGrafter"/>
</dbReference>
<accession>A0A2Z4Y347</accession>
<proteinExistence type="inferred from homology"/>
<dbReference type="SUPFAM" id="SSF55298">
    <property type="entry name" value="YjgF-like"/>
    <property type="match status" value="1"/>
</dbReference>
<evidence type="ECO:0000256" key="1">
    <source>
        <dbReference type="ARBA" id="ARBA00010552"/>
    </source>
</evidence>
<dbReference type="InterPro" id="IPR019897">
    <property type="entry name" value="RidA_CS"/>
</dbReference>
<evidence type="ECO:0000313" key="3">
    <source>
        <dbReference type="Proteomes" id="UP000262583"/>
    </source>
</evidence>
<dbReference type="CDD" id="cd00448">
    <property type="entry name" value="YjgF_YER057c_UK114_family"/>
    <property type="match status" value="1"/>
</dbReference>
<name>A0A2Z4Y347_SUMC1</name>